<dbReference type="EMBL" id="CP014586">
    <property type="protein sequence ID" value="ANZ77002.1"/>
    <property type="molecule type" value="Genomic_DNA"/>
</dbReference>
<dbReference type="Proteomes" id="UP000094565">
    <property type="component" value="Chromosome 3"/>
</dbReference>
<dbReference type="AlphaFoldDB" id="A0A1B2JG72"/>
<keyword evidence="3" id="KW-1185">Reference proteome</keyword>
<proteinExistence type="predicted"/>
<name>A0A1B2JG72_PICPA</name>
<accession>A0A1B2JG72</accession>
<gene>
    <name evidence="2" type="ORF">ATY40_BA7504343</name>
</gene>
<reference evidence="2 3" key="1">
    <citation type="submission" date="2016-02" db="EMBL/GenBank/DDBJ databases">
        <title>Comparative genomic and transcriptomic foundation for Pichia pastoris.</title>
        <authorList>
            <person name="Love K.R."/>
            <person name="Shah K.A."/>
            <person name="Whittaker C.A."/>
            <person name="Wu J."/>
            <person name="Bartlett M.C."/>
            <person name="Ma D."/>
            <person name="Leeson R.L."/>
            <person name="Priest M."/>
            <person name="Young S.K."/>
            <person name="Love J.C."/>
        </authorList>
    </citation>
    <scope>NUCLEOTIDE SEQUENCE [LARGE SCALE GENOMIC DNA]</scope>
    <source>
        <strain evidence="2 3">ATCC 28485</strain>
    </source>
</reference>
<feature type="chain" id="PRO_5008539483" evidence="1">
    <location>
        <begin position="20"/>
        <end position="152"/>
    </location>
</feature>
<evidence type="ECO:0000256" key="1">
    <source>
        <dbReference type="SAM" id="SignalP"/>
    </source>
</evidence>
<sequence length="152" mass="15941">MLFNKLAATVLSAIAAVNAVSLPSIEQAREHVARGLIPQAFADALDPALEKRADYMCHMACGLAIYGAWECGPEAGPFDSACLCAGDSSFSQQIAACNDCGWCLYQSYYGYLAGPLDTCGLPITPTGTQCAETATTLTPTIGPFQTYTPTSV</sequence>
<protein>
    <submittedName>
        <fullName evidence="2">BA75_04343T0</fullName>
    </submittedName>
</protein>
<dbReference type="OrthoDB" id="10484717at2759"/>
<evidence type="ECO:0000313" key="3">
    <source>
        <dbReference type="Proteomes" id="UP000094565"/>
    </source>
</evidence>
<organism evidence="2 3">
    <name type="scientific">Komagataella pastoris</name>
    <name type="common">Yeast</name>
    <name type="synonym">Pichia pastoris</name>
    <dbReference type="NCBI Taxonomy" id="4922"/>
    <lineage>
        <taxon>Eukaryota</taxon>
        <taxon>Fungi</taxon>
        <taxon>Dikarya</taxon>
        <taxon>Ascomycota</taxon>
        <taxon>Saccharomycotina</taxon>
        <taxon>Pichiomycetes</taxon>
        <taxon>Pichiales</taxon>
        <taxon>Pichiaceae</taxon>
        <taxon>Komagataella</taxon>
    </lineage>
</organism>
<keyword evidence="1" id="KW-0732">Signal</keyword>
<feature type="signal peptide" evidence="1">
    <location>
        <begin position="1"/>
        <end position="19"/>
    </location>
</feature>
<evidence type="ECO:0000313" key="2">
    <source>
        <dbReference type="EMBL" id="ANZ77002.1"/>
    </source>
</evidence>